<feature type="compositionally biased region" description="Low complexity" evidence="2">
    <location>
        <begin position="925"/>
        <end position="937"/>
    </location>
</feature>
<feature type="compositionally biased region" description="Basic and acidic residues" evidence="2">
    <location>
        <begin position="327"/>
        <end position="336"/>
    </location>
</feature>
<gene>
    <name evidence="3" type="ORF">CTOB1V02_LOCUS6198</name>
</gene>
<feature type="compositionally biased region" description="Low complexity" evidence="2">
    <location>
        <begin position="625"/>
        <end position="636"/>
    </location>
</feature>
<dbReference type="AlphaFoldDB" id="A0A7R8WGG5"/>
<dbReference type="EMBL" id="OB661475">
    <property type="protein sequence ID" value="CAD7228311.1"/>
    <property type="molecule type" value="Genomic_DNA"/>
</dbReference>
<organism evidence="3">
    <name type="scientific">Cyprideis torosa</name>
    <dbReference type="NCBI Taxonomy" id="163714"/>
    <lineage>
        <taxon>Eukaryota</taxon>
        <taxon>Metazoa</taxon>
        <taxon>Ecdysozoa</taxon>
        <taxon>Arthropoda</taxon>
        <taxon>Crustacea</taxon>
        <taxon>Oligostraca</taxon>
        <taxon>Ostracoda</taxon>
        <taxon>Podocopa</taxon>
        <taxon>Podocopida</taxon>
        <taxon>Cytherocopina</taxon>
        <taxon>Cytheroidea</taxon>
        <taxon>Cytherideidae</taxon>
        <taxon>Cyprideis</taxon>
    </lineage>
</organism>
<feature type="compositionally biased region" description="Pro residues" evidence="2">
    <location>
        <begin position="764"/>
        <end position="811"/>
    </location>
</feature>
<keyword evidence="1" id="KW-0677">Repeat</keyword>
<feature type="compositionally biased region" description="Acidic residues" evidence="2">
    <location>
        <begin position="606"/>
        <end position="617"/>
    </location>
</feature>
<name>A0A7R8WGG5_9CRUS</name>
<protein>
    <submittedName>
        <fullName evidence="3">Uncharacterized protein</fullName>
    </submittedName>
</protein>
<dbReference type="InterPro" id="IPR057443">
    <property type="entry name" value="At5g54830-like"/>
</dbReference>
<feature type="compositionally biased region" description="Low complexity" evidence="2">
    <location>
        <begin position="877"/>
        <end position="886"/>
    </location>
</feature>
<feature type="compositionally biased region" description="Polar residues" evidence="2">
    <location>
        <begin position="733"/>
        <end position="750"/>
    </location>
</feature>
<feature type="compositionally biased region" description="Pro residues" evidence="2">
    <location>
        <begin position="887"/>
        <end position="897"/>
    </location>
</feature>
<feature type="compositionally biased region" description="Polar residues" evidence="2">
    <location>
        <begin position="691"/>
        <end position="707"/>
    </location>
</feature>
<evidence type="ECO:0000313" key="3">
    <source>
        <dbReference type="EMBL" id="CAD7228311.1"/>
    </source>
</evidence>
<evidence type="ECO:0000256" key="2">
    <source>
        <dbReference type="SAM" id="MobiDB-lite"/>
    </source>
</evidence>
<feature type="region of interest" description="Disordered" evidence="2">
    <location>
        <begin position="582"/>
        <end position="946"/>
    </location>
</feature>
<dbReference type="InterPro" id="IPR005018">
    <property type="entry name" value="DOMON_domain"/>
</dbReference>
<dbReference type="CDD" id="cd09631">
    <property type="entry name" value="DOMON_DOH"/>
    <property type="match status" value="1"/>
</dbReference>
<dbReference type="PROSITE" id="PS50836">
    <property type="entry name" value="DOMON"/>
    <property type="match status" value="1"/>
</dbReference>
<proteinExistence type="predicted"/>
<sequence length="1175" mass="129206">MWRWRCAGKDSICLAAFYLLSSIRQKLSLVVRSYSSPGYAPAASRSHSQYPSSTDGGYAPPSQQYVQPSTYRPSTYRPSVSLRTHGSSSSSRRVQYTPTLPPPRPQPQYSTPAPPPPPSYPCFLEIPLSTERDRHRLEDLCMGKDHQKSKLNCEVLRDDLALEVRWAVAGESIVIQLVGRLEDKQYVAFGLSGAENRARMVGADVTVAWMEHESGKGFAEDYYLGAKARCAGSGGSCSDTKIEPDTNNVRLLNTALVNGFTMITYQRPLVASDDFDKSIEPTRNQSVVWAVGRIDDEGTVSYHNDLRNSDPLLIQFGRSPEWNCPVPEEKGSDTDGAHGGPPEPAGGRDTAPKEAQPEQAITPWYIPPIPCHEPEDGVFYVHMGPTGGEQGYSAITKRVGWGIAWYINGLLIPEIYVVRGKTYTFVVEGGDDPSNPAKFHPFYITDDPDGGYEYKTPEERRAVNVYSGVSFERNGKTVPTGFGRACEWKEDPDRPARLFRSFGAYQRSLTLQCKDGQPGIVQWTPDRNTPDLVYYQCYTHRHLGWKIHVLDSCDGPPQEELEFAGSQQIFANVTAPVNFIPPQEGKGEVFREPNVKADVTKPPEPRDEEAEEEETTAEGEREEVQPSPFRRVVRPPLRAPPGFIRNRGQRPPAQRPPAQRRPPVPQGEPESPPPQSPAQDQPSPGRRIRPQFNQPQLLPFASNNGFDPNTVIIESGFRPIRKESDPLLPPGISASTTTERVGPTEGSSGPTPADSVQGATFSPREPPVAPVPQRRPPPQRLFRRPPPPPPGFRIPPGALPPPGFRGPPPPQRGELLAAGSTPAIGVATPGPVQEGGVPPNVGERVVAPPRLQRLPLQGGFRGPPLPRPLRQGPGGVRPPNRAGLLQRPPPQFLPPGPNGGRRRPGPFLRRRPPGQFPPGPPPGLIAPGQPQAPSPGQENAEERRDAGIEPVVSASSVEIQNLILPENDAGIPLEAKWDLKTTGKVKDFYVTRRVTLGHPRKRPVQKHRGQQGGHRRNQVHFQHQPSSQKRIDDSENVILQDRPRPIRPAGNEIGTNEAAGISPTEEEREAIAKILNDDETGANQNNFNILTNVWSLIETHSKHDTGSRVRVQGRPEVRPRRSAEPIPVPEHDGTDHDHDDHSSHEHDDDDDDNSACLVSSSLLMSLLIPALVTLL</sequence>
<reference evidence="3" key="1">
    <citation type="submission" date="2020-11" db="EMBL/GenBank/DDBJ databases">
        <authorList>
            <person name="Tran Van P."/>
        </authorList>
    </citation>
    <scope>NUCLEOTIDE SEQUENCE</scope>
</reference>
<dbReference type="InterPro" id="IPR045266">
    <property type="entry name" value="DOH_DOMON"/>
</dbReference>
<feature type="compositionally biased region" description="Polar residues" evidence="2">
    <location>
        <begin position="1019"/>
        <end position="1028"/>
    </location>
</feature>
<feature type="region of interest" description="Disordered" evidence="2">
    <location>
        <begin position="323"/>
        <end position="356"/>
    </location>
</feature>
<dbReference type="PANTHER" id="PTHR24036:SF13">
    <property type="entry name" value="PROTEIN SKELETOR, ISOFORMS D_E"/>
    <property type="match status" value="1"/>
</dbReference>
<feature type="compositionally biased region" description="Pro residues" evidence="2">
    <location>
        <begin position="99"/>
        <end position="116"/>
    </location>
</feature>
<dbReference type="Pfam" id="PF25489">
    <property type="entry name" value="At5g54830"/>
    <property type="match status" value="1"/>
</dbReference>
<feature type="compositionally biased region" description="Low complexity" evidence="2">
    <location>
        <begin position="79"/>
        <end position="98"/>
    </location>
</feature>
<feature type="region of interest" description="Disordered" evidence="2">
    <location>
        <begin position="1101"/>
        <end position="1153"/>
    </location>
</feature>
<feature type="compositionally biased region" description="Basic residues" evidence="2">
    <location>
        <begin position="1001"/>
        <end position="1018"/>
    </location>
</feature>
<dbReference type="SMART" id="SM00664">
    <property type="entry name" value="DoH"/>
    <property type="match status" value="1"/>
</dbReference>
<feature type="region of interest" description="Disordered" evidence="2">
    <location>
        <begin position="39"/>
        <end position="116"/>
    </location>
</feature>
<dbReference type="Pfam" id="PF03351">
    <property type="entry name" value="DOMON"/>
    <property type="match status" value="1"/>
</dbReference>
<feature type="compositionally biased region" description="Polar residues" evidence="2">
    <location>
        <begin position="47"/>
        <end position="78"/>
    </location>
</feature>
<dbReference type="InterPro" id="IPR052126">
    <property type="entry name" value="Spindle_Org/Thrombomodulin"/>
</dbReference>
<feature type="compositionally biased region" description="Basic and acidic residues" evidence="2">
    <location>
        <begin position="585"/>
        <end position="605"/>
    </location>
</feature>
<accession>A0A7R8WGG5</accession>
<feature type="compositionally biased region" description="Pro residues" evidence="2">
    <location>
        <begin position="914"/>
        <end position="924"/>
    </location>
</feature>
<feature type="compositionally biased region" description="Basic residues" evidence="2">
    <location>
        <begin position="900"/>
        <end position="912"/>
    </location>
</feature>
<feature type="compositionally biased region" description="Pro residues" evidence="2">
    <location>
        <begin position="653"/>
        <end position="676"/>
    </location>
</feature>
<evidence type="ECO:0000256" key="1">
    <source>
        <dbReference type="ARBA" id="ARBA00022737"/>
    </source>
</evidence>
<feature type="compositionally biased region" description="Basic and acidic residues" evidence="2">
    <location>
        <begin position="1101"/>
        <end position="1146"/>
    </location>
</feature>
<dbReference type="PANTHER" id="PTHR24036">
    <property type="entry name" value="SKELETOR-RELATED"/>
    <property type="match status" value="1"/>
</dbReference>
<dbReference type="OrthoDB" id="2448405at2759"/>
<feature type="region of interest" description="Disordered" evidence="2">
    <location>
        <begin position="1001"/>
        <end position="1065"/>
    </location>
</feature>